<dbReference type="Pfam" id="PF12833">
    <property type="entry name" value="HTH_18"/>
    <property type="match status" value="1"/>
</dbReference>
<dbReference type="OrthoDB" id="9778008at2"/>
<dbReference type="PANTHER" id="PTHR43280:SF28">
    <property type="entry name" value="HTH-TYPE TRANSCRIPTIONAL ACTIVATOR RHAS"/>
    <property type="match status" value="1"/>
</dbReference>
<keyword evidence="2 5" id="KW-0238">DNA-binding</keyword>
<evidence type="ECO:0000313" key="6">
    <source>
        <dbReference type="Proteomes" id="UP000254051"/>
    </source>
</evidence>
<evidence type="ECO:0000256" key="2">
    <source>
        <dbReference type="ARBA" id="ARBA00023125"/>
    </source>
</evidence>
<accession>A0A316AN20</accession>
<dbReference type="InterPro" id="IPR011051">
    <property type="entry name" value="RmlC_Cupin_sf"/>
</dbReference>
<name>A0A316AN20_9FIRM</name>
<protein>
    <submittedName>
        <fullName evidence="5">AraC-type DNA-binding protein</fullName>
    </submittedName>
</protein>
<evidence type="ECO:0000256" key="1">
    <source>
        <dbReference type="ARBA" id="ARBA00023015"/>
    </source>
</evidence>
<keyword evidence="3" id="KW-0804">Transcription</keyword>
<dbReference type="SUPFAM" id="SSF46689">
    <property type="entry name" value="Homeodomain-like"/>
    <property type="match status" value="2"/>
</dbReference>
<dbReference type="RefSeq" id="WP_109708997.1">
    <property type="nucleotide sequence ID" value="NZ_QGDS01000002.1"/>
</dbReference>
<dbReference type="PROSITE" id="PS01124">
    <property type="entry name" value="HTH_ARAC_FAMILY_2"/>
    <property type="match status" value="1"/>
</dbReference>
<dbReference type="PANTHER" id="PTHR43280">
    <property type="entry name" value="ARAC-FAMILY TRANSCRIPTIONAL REGULATOR"/>
    <property type="match status" value="1"/>
</dbReference>
<dbReference type="AlphaFoldDB" id="A0A316AN20"/>
<keyword evidence="6" id="KW-1185">Reference proteome</keyword>
<dbReference type="GO" id="GO:0043565">
    <property type="term" value="F:sequence-specific DNA binding"/>
    <property type="evidence" value="ECO:0007669"/>
    <property type="project" value="InterPro"/>
</dbReference>
<organism evidence="5 6">
    <name type="scientific">Faecalicatena contorta</name>
    <dbReference type="NCBI Taxonomy" id="39482"/>
    <lineage>
        <taxon>Bacteria</taxon>
        <taxon>Bacillati</taxon>
        <taxon>Bacillota</taxon>
        <taxon>Clostridia</taxon>
        <taxon>Lachnospirales</taxon>
        <taxon>Lachnospiraceae</taxon>
        <taxon>Faecalicatena</taxon>
    </lineage>
</organism>
<gene>
    <name evidence="5" type="ORF">SAMN05216529_102210</name>
</gene>
<reference evidence="6" key="1">
    <citation type="submission" date="2017-07" db="EMBL/GenBank/DDBJ databases">
        <authorList>
            <person name="Varghese N."/>
            <person name="Submissions S."/>
        </authorList>
    </citation>
    <scope>NUCLEOTIDE SEQUENCE [LARGE SCALE GENOMIC DNA]</scope>
    <source>
        <strain evidence="6">NLAE-zl-C134</strain>
    </source>
</reference>
<dbReference type="Proteomes" id="UP000254051">
    <property type="component" value="Unassembled WGS sequence"/>
</dbReference>
<dbReference type="Pfam" id="PF07883">
    <property type="entry name" value="Cupin_2"/>
    <property type="match status" value="1"/>
</dbReference>
<evidence type="ECO:0000313" key="5">
    <source>
        <dbReference type="EMBL" id="SUQ12993.1"/>
    </source>
</evidence>
<keyword evidence="1" id="KW-0805">Transcription regulation</keyword>
<evidence type="ECO:0000259" key="4">
    <source>
        <dbReference type="PROSITE" id="PS01124"/>
    </source>
</evidence>
<dbReference type="SUPFAM" id="SSF51182">
    <property type="entry name" value="RmlC-like cupins"/>
    <property type="match status" value="1"/>
</dbReference>
<dbReference type="SMART" id="SM00342">
    <property type="entry name" value="HTH_ARAC"/>
    <property type="match status" value="1"/>
</dbReference>
<feature type="domain" description="HTH araC/xylS-type" evidence="4">
    <location>
        <begin position="196"/>
        <end position="294"/>
    </location>
</feature>
<dbReference type="GO" id="GO:0003700">
    <property type="term" value="F:DNA-binding transcription factor activity"/>
    <property type="evidence" value="ECO:0007669"/>
    <property type="project" value="InterPro"/>
</dbReference>
<dbReference type="InterPro" id="IPR009057">
    <property type="entry name" value="Homeodomain-like_sf"/>
</dbReference>
<dbReference type="InterPro" id="IPR013096">
    <property type="entry name" value="Cupin_2"/>
</dbReference>
<sequence length="296" mass="34459">MKEPNNLHEENEYTDGLFPYQMYRINRDGITPPGRGYRDLHWHEELQFTLVTRGDVSIQVNGDMYHLSAGEAIFINSGLLHITDYISDNGEYVSFNFPDKLLSFFAGSRMEQSYVLPFTTNFTLPVTTLHKDVGWHKEVLEYLWELEALMQDRSVFGWEYLISLKTNSMWYILTKNLSSSVIQTPKNFIRKQQRMQMLLNYIHEHYHENITLGDIALSAHISSGECCRCFKSLLHVTPSEYLCNYRIDKSIGLLNNTNHSVTVIAGMVGFNYLSNYIQHFKNRIGKTPGEYRTNKQ</sequence>
<proteinExistence type="predicted"/>
<dbReference type="EMBL" id="UHJJ01000002">
    <property type="protein sequence ID" value="SUQ12993.1"/>
    <property type="molecule type" value="Genomic_DNA"/>
</dbReference>
<dbReference type="Gene3D" id="2.60.120.10">
    <property type="entry name" value="Jelly Rolls"/>
    <property type="match status" value="1"/>
</dbReference>
<dbReference type="Gene3D" id="1.10.10.60">
    <property type="entry name" value="Homeodomain-like"/>
    <property type="match status" value="2"/>
</dbReference>
<evidence type="ECO:0000256" key="3">
    <source>
        <dbReference type="ARBA" id="ARBA00023163"/>
    </source>
</evidence>
<dbReference type="InterPro" id="IPR018060">
    <property type="entry name" value="HTH_AraC"/>
</dbReference>
<dbReference type="InterPro" id="IPR014710">
    <property type="entry name" value="RmlC-like_jellyroll"/>
</dbReference>